<dbReference type="AlphaFoldDB" id="A0A1U9X1R9"/>
<evidence type="ECO:0000256" key="3">
    <source>
        <dbReference type="ARBA" id="ARBA00022729"/>
    </source>
</evidence>
<evidence type="ECO:0000256" key="7">
    <source>
        <dbReference type="SAM" id="SignalP"/>
    </source>
</evidence>
<comment type="subcellular location">
    <subcellularLocation>
        <location evidence="1">Secreted</location>
    </subcellularLocation>
</comment>
<dbReference type="Pfam" id="PF04709">
    <property type="entry name" value="AMH_N"/>
    <property type="match status" value="1"/>
</dbReference>
<feature type="domain" description="TGF-beta family profile" evidence="8">
    <location>
        <begin position="424"/>
        <end position="531"/>
    </location>
</feature>
<keyword evidence="3 7" id="KW-0732">Signal</keyword>
<dbReference type="PROSITE" id="PS51362">
    <property type="entry name" value="TGF_BETA_2"/>
    <property type="match status" value="1"/>
</dbReference>
<feature type="chain" id="PRO_5013069889" evidence="7">
    <location>
        <begin position="20"/>
        <end position="531"/>
    </location>
</feature>
<evidence type="ECO:0000256" key="4">
    <source>
        <dbReference type="ARBA" id="ARBA00022782"/>
    </source>
</evidence>
<dbReference type="PANTHER" id="PTHR15009">
    <property type="entry name" value="MUELLERIAN-INHIBITING FACTOR"/>
    <property type="match status" value="1"/>
</dbReference>
<keyword evidence="4" id="KW-0221">Differentiation</keyword>
<evidence type="ECO:0000256" key="2">
    <source>
        <dbReference type="ARBA" id="ARBA00022525"/>
    </source>
</evidence>
<accession>A0A1U9X1R9</accession>
<dbReference type="EMBL" id="KY643878">
    <property type="protein sequence ID" value="AQY62689.1"/>
    <property type="molecule type" value="mRNA"/>
</dbReference>
<evidence type="ECO:0000313" key="9">
    <source>
        <dbReference type="EMBL" id="AQY62689.1"/>
    </source>
</evidence>
<evidence type="ECO:0000256" key="6">
    <source>
        <dbReference type="SAM" id="MobiDB-lite"/>
    </source>
</evidence>
<evidence type="ECO:0000256" key="5">
    <source>
        <dbReference type="RuleBase" id="RU000354"/>
    </source>
</evidence>
<proteinExistence type="evidence at transcript level"/>
<dbReference type="InterPro" id="IPR001839">
    <property type="entry name" value="TGF-b_C"/>
</dbReference>
<reference evidence="9" key="1">
    <citation type="submission" date="2017-02" db="EMBL/GenBank/DDBJ databases">
        <title>Molecular Cloning and Tissue Expression of AMH cDNA in Thailand betta, Betta splendens.</title>
        <authorList>
            <person name="Liu Y."/>
            <person name="He C."/>
            <person name="Hong G."/>
            <person name="Chen H."/>
            <person name="Li G."/>
        </authorList>
    </citation>
    <scope>NUCLEOTIDE SEQUENCE</scope>
</reference>
<dbReference type="Gene3D" id="2.10.90.10">
    <property type="entry name" value="Cystine-knot cytokines"/>
    <property type="match status" value="1"/>
</dbReference>
<dbReference type="SUPFAM" id="SSF57501">
    <property type="entry name" value="Cystine-knot cytokines"/>
    <property type="match status" value="1"/>
</dbReference>
<organism evidence="9">
    <name type="scientific">Betta splendens</name>
    <name type="common">Siamese fighting fish</name>
    <dbReference type="NCBI Taxonomy" id="158456"/>
    <lineage>
        <taxon>Eukaryota</taxon>
        <taxon>Metazoa</taxon>
        <taxon>Chordata</taxon>
        <taxon>Craniata</taxon>
        <taxon>Vertebrata</taxon>
        <taxon>Euteleostomi</taxon>
        <taxon>Actinopterygii</taxon>
        <taxon>Neopterygii</taxon>
        <taxon>Teleostei</taxon>
        <taxon>Neoteleostei</taxon>
        <taxon>Acanthomorphata</taxon>
        <taxon>Anabantaria</taxon>
        <taxon>Anabantiformes</taxon>
        <taxon>Anabantoidei</taxon>
        <taxon>Osphronemidae</taxon>
        <taxon>Betta</taxon>
    </lineage>
</organism>
<keyword evidence="5" id="KW-0339">Growth factor</keyword>
<feature type="region of interest" description="Disordered" evidence="6">
    <location>
        <begin position="37"/>
        <end position="60"/>
    </location>
</feature>
<protein>
    <submittedName>
        <fullName evidence="9">Anti-mullerian hormone</fullName>
    </submittedName>
</protein>
<name>A0A1U9X1R9_BETSP</name>
<dbReference type="PANTHER" id="PTHR15009:SF4">
    <property type="entry name" value="MUELLERIAN-INHIBITING FACTOR"/>
    <property type="match status" value="1"/>
</dbReference>
<dbReference type="CDD" id="cd13757">
    <property type="entry name" value="TGF_beta_AMH"/>
    <property type="match status" value="1"/>
</dbReference>
<sequence>MNVFHCGALILCWTPLCVALHVSHGHQLIQDPTLTETGGALENQNAPRTSSASTGSSHTPLHPAPCFVDDMLDSLREGLGSDSQLTNGSLPPFGICASTDPLSRSLLVELAQETSGSNRLKFAHPTEVLATEEGESGVIRLTFEPPRPPLPELQPVLLLAFESPVKAGTLDVTFTSQWLQPDAQSVCFSEETQYILLPGNASQINIQQKWTLSAETRSHHMKQSLKDILIGGNSDSNPSMASLLLYLGERGTNTRNTQVSDSSPASSQTFSFLCELKRLLGDLLPQSQPASPALQLETIHSQPPVKISTSSNETLLAGLISSTALTVFSYSGWRPAFPQLHHGELSLSAALLEELAQRLQHTVAQIQTLIREEDIDDRAPARLRRLKELSAFPQQKPVPGERQYRAFLMVKALQSVARTYELQRALRATRADPSGPGGSCGLRNLSVSLSMHFASPTTANIKNCQGHCTPPSSLTNNHAHLLYVHIENGGVGERALCCVPVAYDELQVVEISDGAYMHIKKDMVAKECGCR</sequence>
<evidence type="ECO:0000256" key="1">
    <source>
        <dbReference type="ARBA" id="ARBA00004613"/>
    </source>
</evidence>
<evidence type="ECO:0000259" key="8">
    <source>
        <dbReference type="PROSITE" id="PS51362"/>
    </source>
</evidence>
<dbReference type="InterPro" id="IPR029034">
    <property type="entry name" value="Cystine-knot_cytokine"/>
</dbReference>
<feature type="compositionally biased region" description="Polar residues" evidence="6">
    <location>
        <begin position="37"/>
        <end position="59"/>
    </location>
</feature>
<dbReference type="SMART" id="SM00204">
    <property type="entry name" value="TGFB"/>
    <property type="match status" value="1"/>
</dbReference>
<dbReference type="InterPro" id="IPR021203">
    <property type="entry name" value="Muellerian-inhibiting_factor"/>
</dbReference>
<dbReference type="GO" id="GO:0005576">
    <property type="term" value="C:extracellular region"/>
    <property type="evidence" value="ECO:0007669"/>
    <property type="project" value="UniProtKB-SubCell"/>
</dbReference>
<dbReference type="GO" id="GO:0030154">
    <property type="term" value="P:cell differentiation"/>
    <property type="evidence" value="ECO:0007669"/>
    <property type="project" value="UniProtKB-KW"/>
</dbReference>
<dbReference type="GO" id="GO:0008083">
    <property type="term" value="F:growth factor activity"/>
    <property type="evidence" value="ECO:0007669"/>
    <property type="project" value="UniProtKB-KW"/>
</dbReference>
<keyword evidence="2" id="KW-0964">Secreted</keyword>
<feature type="signal peptide" evidence="7">
    <location>
        <begin position="1"/>
        <end position="19"/>
    </location>
</feature>
<dbReference type="InterPro" id="IPR006799">
    <property type="entry name" value="AMH_N"/>
</dbReference>
<dbReference type="GO" id="GO:0008406">
    <property type="term" value="P:gonad development"/>
    <property type="evidence" value="ECO:0007669"/>
    <property type="project" value="InterPro"/>
</dbReference>
<comment type="similarity">
    <text evidence="5">Belongs to the TGF-beta family.</text>
</comment>
<dbReference type="Pfam" id="PF00019">
    <property type="entry name" value="TGF_beta"/>
    <property type="match status" value="1"/>
</dbReference>